<dbReference type="Proteomes" id="UP000186922">
    <property type="component" value="Unassembled WGS sequence"/>
</dbReference>
<evidence type="ECO:0000259" key="9">
    <source>
        <dbReference type="PROSITE" id="PS50011"/>
    </source>
</evidence>
<feature type="domain" description="Protein kinase" evidence="9">
    <location>
        <begin position="1207"/>
        <end position="1465"/>
    </location>
</feature>
<evidence type="ECO:0000256" key="2">
    <source>
        <dbReference type="ARBA" id="ARBA00022527"/>
    </source>
</evidence>
<dbReference type="EMBL" id="BDGG01000002">
    <property type="protein sequence ID" value="GAU92846.1"/>
    <property type="molecule type" value="Genomic_DNA"/>
</dbReference>
<feature type="compositionally biased region" description="Basic and acidic residues" evidence="8">
    <location>
        <begin position="37"/>
        <end position="71"/>
    </location>
</feature>
<dbReference type="OrthoDB" id="1043025at2759"/>
<dbReference type="SUPFAM" id="SSF56112">
    <property type="entry name" value="Protein kinase-like (PK-like)"/>
    <property type="match status" value="1"/>
</dbReference>
<dbReference type="GO" id="GO:0005524">
    <property type="term" value="F:ATP binding"/>
    <property type="evidence" value="ECO:0007669"/>
    <property type="project" value="UniProtKB-UniRule"/>
</dbReference>
<dbReference type="PANTHER" id="PTHR48016:SF32">
    <property type="entry name" value="MITOGEN-ACTIVATED PROTEIN KINASE KINASE KINASE 4"/>
    <property type="match status" value="1"/>
</dbReference>
<keyword evidence="5" id="KW-0418">Kinase</keyword>
<evidence type="ECO:0000313" key="10">
    <source>
        <dbReference type="EMBL" id="GAU92846.1"/>
    </source>
</evidence>
<keyword evidence="2" id="KW-0723">Serine/threonine-protein kinase</keyword>
<dbReference type="STRING" id="947166.A0A1D1UT35"/>
<dbReference type="PROSITE" id="PS00107">
    <property type="entry name" value="PROTEIN_KINASE_ATP"/>
    <property type="match status" value="1"/>
</dbReference>
<comment type="caution">
    <text evidence="10">The sequence shown here is derived from an EMBL/GenBank/DDBJ whole genome shotgun (WGS) entry which is preliminary data.</text>
</comment>
<dbReference type="InterPro" id="IPR017441">
    <property type="entry name" value="Protein_kinase_ATP_BS"/>
</dbReference>
<keyword evidence="11" id="KW-1185">Reference proteome</keyword>
<dbReference type="InterPro" id="IPR008271">
    <property type="entry name" value="Ser/Thr_kinase_AS"/>
</dbReference>
<feature type="binding site" evidence="7">
    <location>
        <position position="1237"/>
    </location>
    <ligand>
        <name>ATP</name>
        <dbReference type="ChEBI" id="CHEBI:30616"/>
    </ligand>
</feature>
<keyword evidence="3" id="KW-0808">Transferase</keyword>
<feature type="region of interest" description="Disordered" evidence="8">
    <location>
        <begin position="1138"/>
        <end position="1160"/>
    </location>
</feature>
<dbReference type="InterPro" id="IPR045801">
    <property type="entry name" value="MEKK4_N"/>
</dbReference>
<reference evidence="10 11" key="1">
    <citation type="journal article" date="2016" name="Nat. Commun.">
        <title>Extremotolerant tardigrade genome and improved radiotolerance of human cultured cells by tardigrade-unique protein.</title>
        <authorList>
            <person name="Hashimoto T."/>
            <person name="Horikawa D.D."/>
            <person name="Saito Y."/>
            <person name="Kuwahara H."/>
            <person name="Kozuka-Hata H."/>
            <person name="Shin-I T."/>
            <person name="Minakuchi Y."/>
            <person name="Ohishi K."/>
            <person name="Motoyama A."/>
            <person name="Aizu T."/>
            <person name="Enomoto A."/>
            <person name="Kondo K."/>
            <person name="Tanaka S."/>
            <person name="Hara Y."/>
            <person name="Koshikawa S."/>
            <person name="Sagara H."/>
            <person name="Miura T."/>
            <person name="Yokobori S."/>
            <person name="Miyagawa K."/>
            <person name="Suzuki Y."/>
            <person name="Kubo T."/>
            <person name="Oyama M."/>
            <person name="Kohara Y."/>
            <person name="Fujiyama A."/>
            <person name="Arakawa K."/>
            <person name="Katayama T."/>
            <person name="Toyoda A."/>
            <person name="Kunieda T."/>
        </authorList>
    </citation>
    <scope>NUCLEOTIDE SEQUENCE [LARGE SCALE GENOMIC DNA]</scope>
    <source>
        <strain evidence="10 11">YOKOZUNA-1</strain>
    </source>
</reference>
<dbReference type="InterPro" id="IPR011009">
    <property type="entry name" value="Kinase-like_dom_sf"/>
</dbReference>
<dbReference type="PROSITE" id="PS00108">
    <property type="entry name" value="PROTEIN_KINASE_ST"/>
    <property type="match status" value="1"/>
</dbReference>
<sequence length="1474" mass="166351">MAGNKRDSASDSSDDIPAIEVKRSTSISASQKAQRLPWDKSHLHDELSDDVHLDLERRDNKRTNRVAKDAYGKTARTPSKYARNRQASTSGNSSKMTSPESNVPAENPFTFQSSVSTGAIPFTPTPLGAPVGKTGPPLTQTNHRNRKTKKRKKDRSYDRDLKLLGAESYDKGIHAVAMQDLGYSKPAYEVETSSRFLSLASRPVEKFEKEEPKSDVERSFTFRRQSLSRSASKWPNCPRERVKFYEYFSVLIELGSKAKRKREEQLRKNGSGPGPEAWRNELNDVLWLELQAWMHNQDMHNYDVFLMNEREKINVVLFQIWRFKIEDPDIAAPCSLVCSIQDEIDGSYVRCLQLAYREVGKVLRQLEEVEHLYPSTKKIGLSHAMYDRTQFQDKVKALIMWTNFYNQLSFRLQAVSGIICGRKHNDVFPVLPVSLSSPFLEELDMEATGDVVDGIGGLEIDSGRSGFSSRASSFHDLEALTNRDNGGGDQALQGAIRNFLEKSMRMRGLEKTIQQIKGLIFPTLRHILKNLIQPVSGSLLNRQTSAPEPGTSEKSVDIVKLWCDLHRDSNLPCLDRVFAYMLRLPMQILKEGIVLRLEQKPEAESDIATLNQLIHECKDTLILAINIRNDYIELGSCLQHHNVLASNLKGLDDLMKKLLMLYLEYLHLWIVTLQKDPKASRLQKTILEDEWKTMTVLCGGIDDAEVEMPKVFCAIVQGLLTGIGGLLDSGLDDFITSLYRSEEGANGLSPSKDMFRQFFRDCKAVFLEARERCFKLLEFTKLLHKDLEIAATFDVTCKWDEFLDLLANSGHHEVVFCVDSGPSLVDRKFRFFVPSTVTASAARRLLNATMGTRETDGDIDGYLVIGPDCPDAWHGKTVKLDADATGAIRHSHLELDIGHIMIVVLKSVALGAQTKAFEKKLPRDSVKSAIPQTTCHQGISQDLENIKEESLELGRKICTVILRVQDEIGVEQFPEIAESERSLLVKTSRELLHQTYNFCMEYHRELARLNFSEEEMLARQLTFLARQWMDFVIQKCERGTGTRPRWSTPGLDYLTLAVKPNYTRYLSDEDFLSLKNQIDTCVTHVIGDTPAPGVKSPTESPNSSTFYLSPPQSSLSLHRHSLSFTDSALLSVPSRMSSKSDTVSCESSEEDDSESYDPHHRIEEATEKLDNRLNQKLIEKKAVGRVVATESTKTLNHLKARKVPFKWRLCGKLGSGRHADVYKVINLETSSLMAVKKFEVNQTNYAERVTKLATEIEWLAGLQHQNVVQYFGVEIHRDELMLFMEYCDGGTLSEVARQGLDMIMVRVYTKQLLLGISYLHENGICHLDIKGQNVFLTSAGQVKLGDFSEMVKLEDPNNTATNEITPNTGTPRYMSPEMIRGDTAIGRATDIWSLGCVVVEMITGKTPKFDKEENDFAIMFHVGGGGRPKIPEHLSADANDFLDRCFQNKAESRWKADKLLNHPFVTVDISSIPS</sequence>
<dbReference type="Pfam" id="PF19431">
    <property type="entry name" value="MEKK4_N"/>
    <property type="match status" value="1"/>
</dbReference>
<feature type="compositionally biased region" description="Polar residues" evidence="8">
    <location>
        <begin position="24"/>
        <end position="33"/>
    </location>
</feature>
<feature type="compositionally biased region" description="Polar residues" evidence="8">
    <location>
        <begin position="1097"/>
        <end position="1107"/>
    </location>
</feature>
<keyword evidence="4 7" id="KW-0547">Nucleotide-binding</keyword>
<comment type="similarity">
    <text evidence="1">Belongs to the protein kinase superfamily. STE Ser/Thr protein kinase family. MAP kinase kinase kinase subfamily.</text>
</comment>
<evidence type="ECO:0000256" key="1">
    <source>
        <dbReference type="ARBA" id="ARBA00006529"/>
    </source>
</evidence>
<dbReference type="InterPro" id="IPR050538">
    <property type="entry name" value="MAP_kinase_kinase_kinase"/>
</dbReference>
<name>A0A1D1UT35_RAMVA</name>
<dbReference type="SMART" id="SM00220">
    <property type="entry name" value="S_TKc"/>
    <property type="match status" value="1"/>
</dbReference>
<accession>A0A1D1UT35</accession>
<dbReference type="GO" id="GO:0004674">
    <property type="term" value="F:protein serine/threonine kinase activity"/>
    <property type="evidence" value="ECO:0007669"/>
    <property type="project" value="UniProtKB-KW"/>
</dbReference>
<organism evidence="10 11">
    <name type="scientific">Ramazzottius varieornatus</name>
    <name type="common">Water bear</name>
    <name type="synonym">Tardigrade</name>
    <dbReference type="NCBI Taxonomy" id="947166"/>
    <lineage>
        <taxon>Eukaryota</taxon>
        <taxon>Metazoa</taxon>
        <taxon>Ecdysozoa</taxon>
        <taxon>Tardigrada</taxon>
        <taxon>Eutardigrada</taxon>
        <taxon>Parachela</taxon>
        <taxon>Hypsibioidea</taxon>
        <taxon>Ramazzottiidae</taxon>
        <taxon>Ramazzottius</taxon>
    </lineage>
</organism>
<proteinExistence type="inferred from homology"/>
<feature type="compositionally biased region" description="Basic residues" evidence="8">
    <location>
        <begin position="143"/>
        <end position="154"/>
    </location>
</feature>
<dbReference type="Pfam" id="PF00069">
    <property type="entry name" value="Pkinase"/>
    <property type="match status" value="1"/>
</dbReference>
<evidence type="ECO:0000256" key="3">
    <source>
        <dbReference type="ARBA" id="ARBA00022679"/>
    </source>
</evidence>
<feature type="region of interest" description="Disordered" evidence="8">
    <location>
        <begin position="1089"/>
        <end position="1110"/>
    </location>
</feature>
<dbReference type="Gene3D" id="1.10.510.10">
    <property type="entry name" value="Transferase(Phosphotransferase) domain 1"/>
    <property type="match status" value="1"/>
</dbReference>
<evidence type="ECO:0000256" key="7">
    <source>
        <dbReference type="PROSITE-ProRule" id="PRU10141"/>
    </source>
</evidence>
<gene>
    <name evidence="10" type="primary">RvY_04874-1</name>
    <name evidence="10" type="synonym">RvY_04874.1</name>
    <name evidence="10" type="ORF">RvY_04874</name>
</gene>
<feature type="compositionally biased region" description="Polar residues" evidence="8">
    <location>
        <begin position="85"/>
        <end position="101"/>
    </location>
</feature>
<feature type="region of interest" description="Disordered" evidence="8">
    <location>
        <begin position="1"/>
        <end position="158"/>
    </location>
</feature>
<evidence type="ECO:0000256" key="8">
    <source>
        <dbReference type="SAM" id="MobiDB-lite"/>
    </source>
</evidence>
<protein>
    <recommendedName>
        <fullName evidence="9">Protein kinase domain-containing protein</fullName>
    </recommendedName>
</protein>
<evidence type="ECO:0000256" key="5">
    <source>
        <dbReference type="ARBA" id="ARBA00022777"/>
    </source>
</evidence>
<dbReference type="PANTHER" id="PTHR48016">
    <property type="entry name" value="MAP KINASE KINASE KINASE SSK2-RELATED-RELATED"/>
    <property type="match status" value="1"/>
</dbReference>
<dbReference type="InterPro" id="IPR000719">
    <property type="entry name" value="Prot_kinase_dom"/>
</dbReference>
<dbReference type="PROSITE" id="PS50011">
    <property type="entry name" value="PROTEIN_KINASE_DOM"/>
    <property type="match status" value="1"/>
</dbReference>
<keyword evidence="6 7" id="KW-0067">ATP-binding</keyword>
<evidence type="ECO:0000256" key="6">
    <source>
        <dbReference type="ARBA" id="ARBA00022840"/>
    </source>
</evidence>
<evidence type="ECO:0000256" key="4">
    <source>
        <dbReference type="ARBA" id="ARBA00022741"/>
    </source>
</evidence>
<evidence type="ECO:0000313" key="11">
    <source>
        <dbReference type="Proteomes" id="UP000186922"/>
    </source>
</evidence>
<dbReference type="GO" id="GO:0000165">
    <property type="term" value="P:MAPK cascade"/>
    <property type="evidence" value="ECO:0007669"/>
    <property type="project" value="InterPro"/>
</dbReference>